<evidence type="ECO:0000313" key="9">
    <source>
        <dbReference type="Proteomes" id="UP001500837"/>
    </source>
</evidence>
<evidence type="ECO:0000256" key="4">
    <source>
        <dbReference type="ARBA" id="ARBA00022741"/>
    </source>
</evidence>
<comment type="catalytic activity">
    <reaction evidence="1">
        <text>ATP + protein L-histidine = ADP + protein N-phospho-L-histidine.</text>
        <dbReference type="EC" id="2.7.13.3"/>
    </reaction>
</comment>
<keyword evidence="6" id="KW-0067">ATP-binding</keyword>
<dbReference type="Gene3D" id="3.30.565.10">
    <property type="entry name" value="Histidine kinase-like ATPase, C-terminal domain"/>
    <property type="match status" value="1"/>
</dbReference>
<accession>A0AAV3SAN1</accession>
<organism evidence="8 9">
    <name type="scientific">Halarchaeum salinum</name>
    <dbReference type="NCBI Taxonomy" id="489912"/>
    <lineage>
        <taxon>Archaea</taxon>
        <taxon>Methanobacteriati</taxon>
        <taxon>Methanobacteriota</taxon>
        <taxon>Stenosarchaea group</taxon>
        <taxon>Halobacteria</taxon>
        <taxon>Halobacteriales</taxon>
        <taxon>Halobacteriaceae</taxon>
    </lineage>
</organism>
<dbReference type="InterPro" id="IPR036890">
    <property type="entry name" value="HATPase_C_sf"/>
</dbReference>
<dbReference type="PANTHER" id="PTHR44936:SF10">
    <property type="entry name" value="SENSOR PROTEIN RSTB"/>
    <property type="match status" value="1"/>
</dbReference>
<comment type="caution">
    <text evidence="8">The sequence shown here is derived from an EMBL/GenBank/DDBJ whole genome shotgun (WGS) entry which is preliminary data.</text>
</comment>
<protein>
    <recommendedName>
        <fullName evidence="2">histidine kinase</fullName>
        <ecNumber evidence="2">2.7.13.3</ecNumber>
    </recommendedName>
</protein>
<gene>
    <name evidence="8" type="ORF">GCM10009066_24420</name>
</gene>
<dbReference type="GO" id="GO:0004673">
    <property type="term" value="F:protein histidine kinase activity"/>
    <property type="evidence" value="ECO:0007669"/>
    <property type="project" value="UniProtKB-EC"/>
</dbReference>
<evidence type="ECO:0000256" key="1">
    <source>
        <dbReference type="ARBA" id="ARBA00000085"/>
    </source>
</evidence>
<keyword evidence="4" id="KW-0547">Nucleotide-binding</keyword>
<dbReference type="AlphaFoldDB" id="A0AAV3SAN1"/>
<dbReference type="InterPro" id="IPR003594">
    <property type="entry name" value="HATPase_dom"/>
</dbReference>
<evidence type="ECO:0000256" key="5">
    <source>
        <dbReference type="ARBA" id="ARBA00022777"/>
    </source>
</evidence>
<evidence type="ECO:0000256" key="3">
    <source>
        <dbReference type="ARBA" id="ARBA00022679"/>
    </source>
</evidence>
<evidence type="ECO:0000256" key="2">
    <source>
        <dbReference type="ARBA" id="ARBA00012438"/>
    </source>
</evidence>
<dbReference type="InterPro" id="IPR050980">
    <property type="entry name" value="2C_sensor_his_kinase"/>
</dbReference>
<name>A0AAV3SAN1_9EURY</name>
<dbReference type="Pfam" id="PF02518">
    <property type="entry name" value="HATPase_c"/>
    <property type="match status" value="1"/>
</dbReference>
<dbReference type="SUPFAM" id="SSF55874">
    <property type="entry name" value="ATPase domain of HSP90 chaperone/DNA topoisomerase II/histidine kinase"/>
    <property type="match status" value="1"/>
</dbReference>
<proteinExistence type="predicted"/>
<evidence type="ECO:0000256" key="6">
    <source>
        <dbReference type="ARBA" id="ARBA00022840"/>
    </source>
</evidence>
<dbReference type="PANTHER" id="PTHR44936">
    <property type="entry name" value="SENSOR PROTEIN CREC"/>
    <property type="match status" value="1"/>
</dbReference>
<keyword evidence="9" id="KW-1185">Reference proteome</keyword>
<dbReference type="EMBL" id="BAAABL010000078">
    <property type="protein sequence ID" value="GAA0310164.1"/>
    <property type="molecule type" value="Genomic_DNA"/>
</dbReference>
<keyword evidence="5" id="KW-0418">Kinase</keyword>
<dbReference type="RefSeq" id="WP_211313682.1">
    <property type="nucleotide sequence ID" value="NZ_BAAABL010000078.1"/>
</dbReference>
<keyword evidence="3" id="KW-0808">Transferase</keyword>
<evidence type="ECO:0000259" key="7">
    <source>
        <dbReference type="PROSITE" id="PS50109"/>
    </source>
</evidence>
<dbReference type="InterPro" id="IPR005467">
    <property type="entry name" value="His_kinase_dom"/>
</dbReference>
<evidence type="ECO:0000313" key="8">
    <source>
        <dbReference type="EMBL" id="GAA0310164.1"/>
    </source>
</evidence>
<reference evidence="8 9" key="1">
    <citation type="journal article" date="2019" name="Int. J. Syst. Evol. Microbiol.">
        <title>The Global Catalogue of Microorganisms (GCM) 10K type strain sequencing project: providing services to taxonomists for standard genome sequencing and annotation.</title>
        <authorList>
            <consortium name="The Broad Institute Genomics Platform"/>
            <consortium name="The Broad Institute Genome Sequencing Center for Infectious Disease"/>
            <person name="Wu L."/>
            <person name="Ma J."/>
        </authorList>
    </citation>
    <scope>NUCLEOTIDE SEQUENCE [LARGE SCALE GENOMIC DNA]</scope>
    <source>
        <strain evidence="8 9">JCM 16330</strain>
    </source>
</reference>
<dbReference type="EC" id="2.7.13.3" evidence="2"/>
<feature type="domain" description="Histidine kinase" evidence="7">
    <location>
        <begin position="33"/>
        <end position="136"/>
    </location>
</feature>
<dbReference type="PROSITE" id="PS50109">
    <property type="entry name" value="HIS_KIN"/>
    <property type="match status" value="1"/>
</dbReference>
<dbReference type="SMART" id="SM00387">
    <property type="entry name" value="HATPase_c"/>
    <property type="match status" value="1"/>
</dbReference>
<dbReference type="Proteomes" id="UP001500837">
    <property type="component" value="Unassembled WGS sequence"/>
</dbReference>
<sequence length="138" mass="15112">MNGSHQLNSTSESSIGKYRLSLPAECYVVAHPELPTAIDELLTNAVEHNPPDVSITVRVQQTTGGTLEVKFVDTGVGIPETERETITRPRETPLSHCEGLGLWLVYWIVQQSEGKFTIETRESGGTRIQLTLPAAPSQ</sequence>
<dbReference type="GO" id="GO:0005524">
    <property type="term" value="F:ATP binding"/>
    <property type="evidence" value="ECO:0007669"/>
    <property type="project" value="UniProtKB-KW"/>
</dbReference>